<protein>
    <submittedName>
        <fullName evidence="2">Acyl dehydratase</fullName>
    </submittedName>
</protein>
<dbReference type="PANTHER" id="PTHR43841:SF3">
    <property type="entry name" value="(3R)-HYDROXYACYL-ACP DEHYDRATASE SUBUNIT HADB"/>
    <property type="match status" value="1"/>
</dbReference>
<dbReference type="EMBL" id="LXHC01000001">
    <property type="protein sequence ID" value="OAU98477.1"/>
    <property type="molecule type" value="Genomic_DNA"/>
</dbReference>
<dbReference type="PATRIC" id="fig|480.237.peg.1694"/>
<evidence type="ECO:0000259" key="1">
    <source>
        <dbReference type="Pfam" id="PF01575"/>
    </source>
</evidence>
<reference evidence="2 3" key="1">
    <citation type="journal article" date="2016" name="Genome Biol. Evol.">
        <title>Comparative Genomic Analyses of the Moraxella catarrhalis Serosensitive and Seroresistant Lineages Demonstrate Their Independent Evolution.</title>
        <authorList>
            <person name="Earl J.P."/>
            <person name="de Vries S.P."/>
            <person name="Ahmed A."/>
            <person name="Powell E."/>
            <person name="Schultz M.P."/>
            <person name="Hermans P.W."/>
            <person name="Hill D.J."/>
            <person name="Zhou Z."/>
            <person name="Constantinidou C.I."/>
            <person name="Hu F.Z."/>
            <person name="Bootsma H.J."/>
            <person name="Ehrlich G.D."/>
        </authorList>
    </citation>
    <scope>NUCLEOTIDE SEQUENCE [LARGE SCALE GENOMIC DNA]</scope>
    <source>
        <strain evidence="2 3">Z7542</strain>
    </source>
</reference>
<feature type="domain" description="MaoC-like" evidence="1">
    <location>
        <begin position="189"/>
        <end position="267"/>
    </location>
</feature>
<dbReference type="RefSeq" id="WP_064610421.1">
    <property type="nucleotide sequence ID" value="NZ_LXHB01000038.1"/>
</dbReference>
<dbReference type="InterPro" id="IPR002539">
    <property type="entry name" value="MaoC-like_dom"/>
</dbReference>
<evidence type="ECO:0000313" key="2">
    <source>
        <dbReference type="EMBL" id="OAU98477.1"/>
    </source>
</evidence>
<comment type="caution">
    <text evidence="2">The sequence shown here is derived from an EMBL/GenBank/DDBJ whole genome shotgun (WGS) entry which is preliminary data.</text>
</comment>
<dbReference type="Proteomes" id="UP000078228">
    <property type="component" value="Unassembled WGS sequence"/>
</dbReference>
<dbReference type="SUPFAM" id="SSF54637">
    <property type="entry name" value="Thioesterase/thiol ester dehydrase-isomerase"/>
    <property type="match status" value="2"/>
</dbReference>
<sequence>MSDKHFSELPKMHTTYANVIKSLLPSSDTKAKDLPSSVYTVDKLAIDQNNLREYRKICGFLDDGRVPATYFAVLSQTLQMNMMAKPDFPFAMLGLVHVENSVTQHRVIFDTETVRLSVRLDNLRAHDKGQQFDFVTTVWVDEEVVWEGVSTYLSRQKKSKEQRQAAKPEAAKPVFSKPAKSDEGLFLAINVEEDIGRRYAFVSGDFNLIHLHPLSARAFGFPKAIAHGMWTKARSLAAMSRHFELPTAYRVDVSFKLPVFLPSKIELMTDTPDELGIEFGLYAKDSEKVHLVGTLAYL</sequence>
<dbReference type="PANTHER" id="PTHR43841">
    <property type="entry name" value="3-HYDROXYACYL-THIOESTER DEHYDRATASE HTDX-RELATED"/>
    <property type="match status" value="1"/>
</dbReference>
<organism evidence="2 3">
    <name type="scientific">Moraxella catarrhalis</name>
    <name type="common">Branhamella catarrhalis</name>
    <dbReference type="NCBI Taxonomy" id="480"/>
    <lineage>
        <taxon>Bacteria</taxon>
        <taxon>Pseudomonadati</taxon>
        <taxon>Pseudomonadota</taxon>
        <taxon>Gammaproteobacteria</taxon>
        <taxon>Moraxellales</taxon>
        <taxon>Moraxellaceae</taxon>
        <taxon>Moraxella</taxon>
    </lineage>
</organism>
<accession>A0A198UT56</accession>
<dbReference type="Gene3D" id="3.10.129.10">
    <property type="entry name" value="Hotdog Thioesterase"/>
    <property type="match status" value="1"/>
</dbReference>
<keyword evidence="3" id="KW-1185">Reference proteome</keyword>
<evidence type="ECO:0000313" key="3">
    <source>
        <dbReference type="Proteomes" id="UP000078228"/>
    </source>
</evidence>
<dbReference type="OrthoDB" id="9774179at2"/>
<dbReference type="InterPro" id="IPR029069">
    <property type="entry name" value="HotDog_dom_sf"/>
</dbReference>
<gene>
    <name evidence="2" type="ORF">AO384_0061</name>
</gene>
<dbReference type="Pfam" id="PF01575">
    <property type="entry name" value="MaoC_dehydratas"/>
    <property type="match status" value="1"/>
</dbReference>
<name>A0A198UT56_MORCA</name>
<dbReference type="AlphaFoldDB" id="A0A198UT56"/>
<proteinExistence type="predicted"/>